<dbReference type="InterPro" id="IPR032413">
    <property type="entry name" value="Arm_3"/>
</dbReference>
<name>A0AAW0EHS4_9AGAR</name>
<feature type="repeat" description="ARM" evidence="10">
    <location>
        <begin position="1461"/>
        <end position="1503"/>
    </location>
</feature>
<dbReference type="GO" id="GO:0016616">
    <property type="term" value="F:oxidoreductase activity, acting on the CH-OH group of donors, NAD or NADP as acceptor"/>
    <property type="evidence" value="ECO:0007669"/>
    <property type="project" value="InterPro"/>
</dbReference>
<keyword evidence="7" id="KW-0653">Protein transport</keyword>
<dbReference type="Pfam" id="PF02826">
    <property type="entry name" value="2-Hacid_dh_C"/>
    <property type="match status" value="1"/>
</dbReference>
<evidence type="ECO:0000259" key="13">
    <source>
        <dbReference type="PROSITE" id="PS51214"/>
    </source>
</evidence>
<feature type="compositionally biased region" description="Basic and acidic residues" evidence="12">
    <location>
        <begin position="1321"/>
        <end position="1351"/>
    </location>
</feature>
<dbReference type="CDD" id="cd12169">
    <property type="entry name" value="PGDH_like_1"/>
    <property type="match status" value="1"/>
</dbReference>
<dbReference type="PROSITE" id="PS50176">
    <property type="entry name" value="ARM_REPEAT"/>
    <property type="match status" value="3"/>
</dbReference>
<dbReference type="InterPro" id="IPR040623">
    <property type="entry name" value="RPN2_C"/>
</dbReference>
<keyword evidence="8" id="KW-0647">Proteasome</keyword>
<feature type="repeat" description="ARM" evidence="10">
    <location>
        <begin position="1419"/>
        <end position="1461"/>
    </location>
</feature>
<dbReference type="SUPFAM" id="SSF52283">
    <property type="entry name" value="Formate/glycerate dehydrogenase catalytic domain-like"/>
    <property type="match status" value="1"/>
</dbReference>
<sequence length="1836" mass="199883">MVRPQSSAAGVLALLSEPEHVFKQHALDTLNPLVPQFWAEISEHIALIESLHENDDLPKQARDSAALLASKVYYFLGEYDESLSFALGAGPAFEAETRAYGSEEYVETVLSKAIDRYIELRADDTEKVDPRLQAVIENIFARCIDEREYKQAVGIALESRRLDVIARIYKQTKDTSLLSYAMEGVLDTGFSLSYRDEVLLFLFPLFPPPVAGDSSPHVHSLTRLLVTLSDPSLTVKFITSLVPTEKLLAYQFAFDLVEGGSQDFLESVRTDLPEGDSTTKEIYDKLKTILTGRESVKLYLEFLKRNNQVDLLILRNTKDVLEPRSSIYHTALTLQNAFMHSGTTSDVFLRDNLDWLGLASNWSKFSATAGLGVIHKGYFEQGMTILGPYLPQAAGESNIQGAAYSEGGALYALGLINAGCGGSVTGYLRDTLKAAQGEVVQHGAALGLGVAAMGSKSADAFDDLKNTLFMDSAVAGEACGYAMGLIMLGTAAAEPVREMLVYARETQHEKIIRGLAIGVAFIFYGRQEEADETIKLLLVEKDPILRYGGVYTLALAYAGTSNNDAVRQLLHIAVSDTSDDVRRAAVTSLAFLLFKNPAQVPRIVQLLSESYNPHVRCGATLALGIACAGTGLQDAVEILEPMTKDSVDFVRQGAFIALGMILVQQSEASCPSLATTRTLYHKVVSDKHEDPMARFGAALGQGFIDAGGRNVTISLQSRAGSKNTNAIVGMVMFCQFWYWYPLAHCACLSFDPTGIIGLNADLKAPKFEYISNARPSLFAYPASTKPPKKEAVHKVATAVLSTTAKVKAREKKKAASDENAMDTDEKSDEKKESDGDVEMKTDDEPSKNAGDISPINGSISNLTEDGKSPAKATKKVEPTFETRPNLSRVTPAQLSYITFPTEGRFQPVRAVSANPAPVRKPGSVGSKPGSAAGLVSEKYAGGGCILILSDLRPDEEAEFIDFAPPAPPAAEPVTAAAANAPTLPTGPHIALDEASPEVGPPEAFEYPAAFTFADWSSLTQRGITVDVFTDTIADEDLLVERLREYNVICAMRERTKFPASLIDRLPNLQLIATTGMRNMAMDTKHAKAKGIIVSGTESKSASTLEHIWALLLATVRCIATEHANIKAKNPQWQTAVPFGLSGKTLGLIGVGRLGTQTAKIAKVFNMRVIAWSPHLTAERAAEAGVEFAETKAELLRESDIVSLHMVLSESTRRILAAPELAMMKTSAYLINTSRGPLIDETALLKVLEAKSIARGGFDVFDEEPLPLDHPLRHLDNVTLSPHNGYVNDTSYKDFWEQTVENINAFLAESRTMKARRDAYKNKGAFKEEDRRNRRNEQQVEIRRQKRDENISKRRVVLPSAGNESDEEVGGGAWDPPLAQDMIDGVFSDDPERQLDATAKFRKLLSKEKNPPIDRVIECGVVPRFIEFLQTGHSMLQFEAAWALTNIASGTAEHTQVVINAGAVPEFINLLSSPTPDVREQAVWALGNIAGDSPQCRDYVLQQGALRPLLTLLSEQHKLSLLRNATWTLSNFCRGRAPQPAWELISPALTVLTKLIYSMDDEILIDACWALSYLSDGTNDKIQAVIESGVCRRLVDLLMHHSTSVQTPALRSVGNIVTGDDLQTQVLIASGVLPALLSLLSSPKDGIRKEACWTISNITAGSPNQIQAVIDANLVPPLIHVLQNADFKTKKEACWAISNATSGGLHEPAQIRYLVAQGCIKPLCDLLTMMDNKVIQVALDGLDNILKVGEIDKAAAGAGGTNQYAVFIEEAGGMITIHNLQQHENLDIYKKAFNIMDKYFPDEEDLDAAIAAPTVDSAGSFEFQSVNAPQGGFRFGQ</sequence>
<evidence type="ECO:0000256" key="5">
    <source>
        <dbReference type="ARBA" id="ARBA00022448"/>
    </source>
</evidence>
<dbReference type="Pfam" id="PF21505">
    <property type="entry name" value="RPN2_N"/>
    <property type="match status" value="1"/>
</dbReference>
<keyword evidence="6" id="KW-0677">Repeat</keyword>
<dbReference type="Pfam" id="PF00514">
    <property type="entry name" value="Arm"/>
    <property type="match status" value="8"/>
</dbReference>
<keyword evidence="9" id="KW-0560">Oxidoreductase</keyword>
<evidence type="ECO:0000256" key="9">
    <source>
        <dbReference type="ARBA" id="ARBA00023002"/>
    </source>
</evidence>
<dbReference type="PROSITE" id="PS00671">
    <property type="entry name" value="D_2_HYDROXYACID_DH_3"/>
    <property type="match status" value="1"/>
</dbReference>
<protein>
    <recommendedName>
        <fullName evidence="4">26S proteasome regulatory subunit RPN2</fullName>
    </recommendedName>
</protein>
<evidence type="ECO:0000256" key="11">
    <source>
        <dbReference type="PROSITE-ProRule" id="PRU00561"/>
    </source>
</evidence>
<feature type="repeat" description="ARM" evidence="10">
    <location>
        <begin position="1630"/>
        <end position="1664"/>
    </location>
</feature>
<dbReference type="InterPro" id="IPR004155">
    <property type="entry name" value="PBS_lyase_HEAT"/>
</dbReference>
<dbReference type="Pfam" id="PF00389">
    <property type="entry name" value="2-Hacid_dh"/>
    <property type="match status" value="1"/>
</dbReference>
<dbReference type="Pfam" id="PF16186">
    <property type="entry name" value="Arm_3"/>
    <property type="match status" value="1"/>
</dbReference>
<dbReference type="InterPro" id="IPR011989">
    <property type="entry name" value="ARM-like"/>
</dbReference>
<accession>A0AAW0EHS4</accession>
<dbReference type="SMART" id="SM00567">
    <property type="entry name" value="EZ_HEAT"/>
    <property type="match status" value="4"/>
</dbReference>
<dbReference type="Gene3D" id="1.25.10.10">
    <property type="entry name" value="Leucine-rich Repeat Variant"/>
    <property type="match status" value="2"/>
</dbReference>
<gene>
    <name evidence="14" type="ORF">R3P38DRAFT_3382935</name>
</gene>
<feature type="region of interest" description="Disordered" evidence="12">
    <location>
        <begin position="1321"/>
        <end position="1375"/>
    </location>
</feature>
<evidence type="ECO:0000256" key="4">
    <source>
        <dbReference type="ARBA" id="ARBA00015684"/>
    </source>
</evidence>
<feature type="compositionally biased region" description="Basic and acidic residues" evidence="12">
    <location>
        <begin position="864"/>
        <end position="880"/>
    </location>
</feature>
<dbReference type="InterPro" id="IPR002652">
    <property type="entry name" value="Importin-a_IBB"/>
</dbReference>
<organism evidence="14 15">
    <name type="scientific">Favolaschia claudopus</name>
    <dbReference type="NCBI Taxonomy" id="2862362"/>
    <lineage>
        <taxon>Eukaryota</taxon>
        <taxon>Fungi</taxon>
        <taxon>Dikarya</taxon>
        <taxon>Basidiomycota</taxon>
        <taxon>Agaricomycotina</taxon>
        <taxon>Agaricomycetes</taxon>
        <taxon>Agaricomycetidae</taxon>
        <taxon>Agaricales</taxon>
        <taxon>Marasmiineae</taxon>
        <taxon>Mycenaceae</taxon>
        <taxon>Favolaschia</taxon>
    </lineage>
</organism>
<evidence type="ECO:0000256" key="3">
    <source>
        <dbReference type="ARBA" id="ARBA00010394"/>
    </source>
</evidence>
<comment type="similarity">
    <text evidence="2">Belongs to the proteasome subunit S1 family.</text>
</comment>
<evidence type="ECO:0000256" key="6">
    <source>
        <dbReference type="ARBA" id="ARBA00022737"/>
    </source>
</evidence>
<evidence type="ECO:0000256" key="1">
    <source>
        <dbReference type="ARBA" id="ARBA00002187"/>
    </source>
</evidence>
<proteinExistence type="inferred from homology"/>
<evidence type="ECO:0000256" key="2">
    <source>
        <dbReference type="ARBA" id="ARBA00006308"/>
    </source>
</evidence>
<keyword evidence="5 11" id="KW-0813">Transport</keyword>
<dbReference type="GO" id="GO:0005634">
    <property type="term" value="C:nucleus"/>
    <property type="evidence" value="ECO:0007669"/>
    <property type="project" value="TreeGrafter"/>
</dbReference>
<dbReference type="InterPro" id="IPR048570">
    <property type="entry name" value="PSMD1_RPN2_N"/>
</dbReference>
<evidence type="ECO:0000256" key="7">
    <source>
        <dbReference type="ARBA" id="ARBA00022927"/>
    </source>
</evidence>
<dbReference type="GO" id="GO:0006606">
    <property type="term" value="P:protein import into nucleus"/>
    <property type="evidence" value="ECO:0007669"/>
    <property type="project" value="InterPro"/>
</dbReference>
<dbReference type="PANTHER" id="PTHR10943">
    <property type="entry name" value="26S PROTEASOME NON-ATPASE REGULATORY SUBUNIT"/>
    <property type="match status" value="1"/>
</dbReference>
<dbReference type="InterPro" id="IPR006140">
    <property type="entry name" value="D-isomer_DH_NAD-bd"/>
</dbReference>
<evidence type="ECO:0000256" key="10">
    <source>
        <dbReference type="PROSITE-ProRule" id="PRU00259"/>
    </source>
</evidence>
<evidence type="ECO:0000256" key="12">
    <source>
        <dbReference type="SAM" id="MobiDB-lite"/>
    </source>
</evidence>
<dbReference type="FunFam" id="1.25.10.10:FF:000021">
    <property type="entry name" value="Importin subunit alpha"/>
    <property type="match status" value="1"/>
</dbReference>
<comment type="caution">
    <text evidence="14">The sequence shown here is derived from an EMBL/GenBank/DDBJ whole genome shotgun (WGS) entry which is preliminary data.</text>
</comment>
<dbReference type="InterPro" id="IPR029753">
    <property type="entry name" value="D-isomer_DH_CS"/>
</dbReference>
<dbReference type="Proteomes" id="UP001362999">
    <property type="component" value="Unassembled WGS sequence"/>
</dbReference>
<dbReference type="PROSITE" id="PS51214">
    <property type="entry name" value="IBB"/>
    <property type="match status" value="1"/>
</dbReference>
<dbReference type="GO" id="GO:0043161">
    <property type="term" value="P:proteasome-mediated ubiquitin-dependent protein catabolic process"/>
    <property type="evidence" value="ECO:0007669"/>
    <property type="project" value="TreeGrafter"/>
</dbReference>
<feature type="compositionally biased region" description="Basic and acidic residues" evidence="12">
    <location>
        <begin position="823"/>
        <end position="846"/>
    </location>
</feature>
<dbReference type="SMART" id="SM00185">
    <property type="entry name" value="ARM"/>
    <property type="match status" value="9"/>
</dbReference>
<dbReference type="InterPro" id="IPR016024">
    <property type="entry name" value="ARM-type_fold"/>
</dbReference>
<dbReference type="GO" id="GO:0051287">
    <property type="term" value="F:NAD binding"/>
    <property type="evidence" value="ECO:0007669"/>
    <property type="project" value="InterPro"/>
</dbReference>
<dbReference type="InterPro" id="IPR006139">
    <property type="entry name" value="D-isomer_2_OHA_DH_cat_dom"/>
</dbReference>
<dbReference type="GO" id="GO:0034515">
    <property type="term" value="C:proteasome storage granule"/>
    <property type="evidence" value="ECO:0007669"/>
    <property type="project" value="TreeGrafter"/>
</dbReference>
<dbReference type="InterPro" id="IPR036975">
    <property type="entry name" value="Importin-a_IBB_sf"/>
</dbReference>
<comment type="similarity">
    <text evidence="3">Belongs to the importin alpha family.</text>
</comment>
<reference evidence="14 15" key="1">
    <citation type="journal article" date="2024" name="J Genomics">
        <title>Draft genome sequencing and assembly of Favolaschia claudopus CIRM-BRFM 2984 isolated from oak limbs.</title>
        <authorList>
            <person name="Navarro D."/>
            <person name="Drula E."/>
            <person name="Chaduli D."/>
            <person name="Cazenave R."/>
            <person name="Ahrendt S."/>
            <person name="Wang J."/>
            <person name="Lipzen A."/>
            <person name="Daum C."/>
            <person name="Barry K."/>
            <person name="Grigoriev I.V."/>
            <person name="Favel A."/>
            <person name="Rosso M.N."/>
            <person name="Martin F."/>
        </authorList>
    </citation>
    <scope>NUCLEOTIDE SEQUENCE [LARGE SCALE GENOMIC DNA]</scope>
    <source>
        <strain evidence="14 15">CIRM-BRFM 2984</strain>
    </source>
</reference>
<dbReference type="Pfam" id="PF13646">
    <property type="entry name" value="HEAT_2"/>
    <property type="match status" value="1"/>
</dbReference>
<dbReference type="GO" id="GO:0008540">
    <property type="term" value="C:proteasome regulatory particle, base subcomplex"/>
    <property type="evidence" value="ECO:0007669"/>
    <property type="project" value="TreeGrafter"/>
</dbReference>
<dbReference type="FunFam" id="1.25.10.10:FF:000017">
    <property type="entry name" value="26S proteasome non-ATPase regulatory subunit 1"/>
    <property type="match status" value="1"/>
</dbReference>
<evidence type="ECO:0000313" key="14">
    <source>
        <dbReference type="EMBL" id="KAK7064308.1"/>
    </source>
</evidence>
<feature type="region of interest" description="Disordered" evidence="12">
    <location>
        <begin position="807"/>
        <end position="882"/>
    </location>
</feature>
<dbReference type="Gene3D" id="1.20.5.690">
    <property type="entry name" value="Importin-alpha, importin-beta-binding domain"/>
    <property type="match status" value="1"/>
</dbReference>
<dbReference type="InterPro" id="IPR000225">
    <property type="entry name" value="Armadillo"/>
</dbReference>
<dbReference type="InterPro" id="IPR036291">
    <property type="entry name" value="NAD(P)-bd_dom_sf"/>
</dbReference>
<dbReference type="GO" id="GO:0061608">
    <property type="term" value="F:nuclear import signal receptor activity"/>
    <property type="evidence" value="ECO:0007669"/>
    <property type="project" value="InterPro"/>
</dbReference>
<keyword evidence="15" id="KW-1185">Reference proteome</keyword>
<evidence type="ECO:0000256" key="8">
    <source>
        <dbReference type="ARBA" id="ARBA00022942"/>
    </source>
</evidence>
<dbReference type="Gene3D" id="3.40.50.720">
    <property type="entry name" value="NAD(P)-binding Rossmann-like Domain"/>
    <property type="match status" value="2"/>
</dbReference>
<dbReference type="SUPFAM" id="SSF51735">
    <property type="entry name" value="NAD(P)-binding Rossmann-fold domains"/>
    <property type="match status" value="1"/>
</dbReference>
<dbReference type="EMBL" id="JAWWNJ010000001">
    <property type="protein sequence ID" value="KAK7064308.1"/>
    <property type="molecule type" value="Genomic_DNA"/>
</dbReference>
<dbReference type="Pfam" id="PF18004">
    <property type="entry name" value="RPN2_C"/>
    <property type="match status" value="1"/>
</dbReference>
<feature type="domain" description="IBB" evidence="13">
    <location>
        <begin position="1299"/>
        <end position="1363"/>
    </location>
</feature>
<evidence type="ECO:0000313" key="15">
    <source>
        <dbReference type="Proteomes" id="UP001362999"/>
    </source>
</evidence>
<dbReference type="PANTHER" id="PTHR10943:SF2">
    <property type="entry name" value="26S PROTEASOME NON-ATPASE REGULATORY SUBUNIT 1"/>
    <property type="match status" value="1"/>
</dbReference>
<comment type="function">
    <text evidence="1">Acts as a regulatory subunit of the 26S proteasome which is involved in the ATP-dependent degradation of ubiquitinated proteins.</text>
</comment>
<dbReference type="Pfam" id="PF01749">
    <property type="entry name" value="IBB"/>
    <property type="match status" value="1"/>
</dbReference>
<dbReference type="SUPFAM" id="SSF48371">
    <property type="entry name" value="ARM repeat"/>
    <property type="match status" value="2"/>
</dbReference>